<evidence type="ECO:0000313" key="1">
    <source>
        <dbReference type="EMBL" id="KAH6928240.1"/>
    </source>
</evidence>
<organism evidence="1 2">
    <name type="scientific">Hyalomma asiaticum</name>
    <name type="common">Tick</name>
    <dbReference type="NCBI Taxonomy" id="266040"/>
    <lineage>
        <taxon>Eukaryota</taxon>
        <taxon>Metazoa</taxon>
        <taxon>Ecdysozoa</taxon>
        <taxon>Arthropoda</taxon>
        <taxon>Chelicerata</taxon>
        <taxon>Arachnida</taxon>
        <taxon>Acari</taxon>
        <taxon>Parasitiformes</taxon>
        <taxon>Ixodida</taxon>
        <taxon>Ixodoidea</taxon>
        <taxon>Ixodidae</taxon>
        <taxon>Hyalomminae</taxon>
        <taxon>Hyalomma</taxon>
    </lineage>
</organism>
<keyword evidence="2" id="KW-1185">Reference proteome</keyword>
<evidence type="ECO:0000313" key="2">
    <source>
        <dbReference type="Proteomes" id="UP000821845"/>
    </source>
</evidence>
<protein>
    <submittedName>
        <fullName evidence="1">Uncharacterized protein</fullName>
    </submittedName>
</protein>
<sequence>MGEFIVIFAVFHGRSPLTELLFHGTAGHSSPPGLAEGCQLSFPLSDRQVAPPTTMNVFVVYVQNRPRTLWANAVKGSMATSYHQYILTSMDLHTLSWWRPQTDRPAHTAEAQSPPSSSSSSPASGFTPAAATAGVYGFRLLDADQAAVHDVIREWNFGELLFGRRVGRTTLRTENALIYDVVSLLARSFHDLDRSQSIDTHRLSCWDPDAQGPWPHGRALVSYMKMVQFNGLTGDVRLGDQGRRKEFSLEVMKLQPDGFQKIS</sequence>
<gene>
    <name evidence="1" type="ORF">HPB50_013033</name>
</gene>
<accession>A0ACB7S0J0</accession>
<reference evidence="1" key="1">
    <citation type="submission" date="2020-05" db="EMBL/GenBank/DDBJ databases">
        <title>Large-scale comparative analyses of tick genomes elucidate their genetic diversity and vector capacities.</title>
        <authorList>
            <person name="Jia N."/>
            <person name="Wang J."/>
            <person name="Shi W."/>
            <person name="Du L."/>
            <person name="Sun Y."/>
            <person name="Zhan W."/>
            <person name="Jiang J."/>
            <person name="Wang Q."/>
            <person name="Zhang B."/>
            <person name="Ji P."/>
            <person name="Sakyi L.B."/>
            <person name="Cui X."/>
            <person name="Yuan T."/>
            <person name="Jiang B."/>
            <person name="Yang W."/>
            <person name="Lam T.T.-Y."/>
            <person name="Chang Q."/>
            <person name="Ding S."/>
            <person name="Wang X."/>
            <person name="Zhu J."/>
            <person name="Ruan X."/>
            <person name="Zhao L."/>
            <person name="Wei J."/>
            <person name="Que T."/>
            <person name="Du C."/>
            <person name="Cheng J."/>
            <person name="Dai P."/>
            <person name="Han X."/>
            <person name="Huang E."/>
            <person name="Gao Y."/>
            <person name="Liu J."/>
            <person name="Shao H."/>
            <person name="Ye R."/>
            <person name="Li L."/>
            <person name="Wei W."/>
            <person name="Wang X."/>
            <person name="Wang C."/>
            <person name="Yang T."/>
            <person name="Huo Q."/>
            <person name="Li W."/>
            <person name="Guo W."/>
            <person name="Chen H."/>
            <person name="Zhou L."/>
            <person name="Ni X."/>
            <person name="Tian J."/>
            <person name="Zhou Y."/>
            <person name="Sheng Y."/>
            <person name="Liu T."/>
            <person name="Pan Y."/>
            <person name="Xia L."/>
            <person name="Li J."/>
            <person name="Zhao F."/>
            <person name="Cao W."/>
        </authorList>
    </citation>
    <scope>NUCLEOTIDE SEQUENCE</scope>
    <source>
        <strain evidence="1">Hyas-2018</strain>
    </source>
</reference>
<name>A0ACB7S0J0_HYAAI</name>
<dbReference type="Proteomes" id="UP000821845">
    <property type="component" value="Chromosome 6"/>
</dbReference>
<comment type="caution">
    <text evidence="1">The sequence shown here is derived from an EMBL/GenBank/DDBJ whole genome shotgun (WGS) entry which is preliminary data.</text>
</comment>
<proteinExistence type="predicted"/>
<dbReference type="EMBL" id="CM023486">
    <property type="protein sequence ID" value="KAH6928240.1"/>
    <property type="molecule type" value="Genomic_DNA"/>
</dbReference>